<dbReference type="SUPFAM" id="SSF158710">
    <property type="entry name" value="PSPTO4464-like"/>
    <property type="match status" value="1"/>
</dbReference>
<evidence type="ECO:0000313" key="2">
    <source>
        <dbReference type="EMBL" id="MQL76388.1"/>
    </source>
</evidence>
<organism evidence="2 3">
    <name type="scientific">Colocasia esculenta</name>
    <name type="common">Wild taro</name>
    <name type="synonym">Arum esculentum</name>
    <dbReference type="NCBI Taxonomy" id="4460"/>
    <lineage>
        <taxon>Eukaryota</taxon>
        <taxon>Viridiplantae</taxon>
        <taxon>Streptophyta</taxon>
        <taxon>Embryophyta</taxon>
        <taxon>Tracheophyta</taxon>
        <taxon>Spermatophyta</taxon>
        <taxon>Magnoliopsida</taxon>
        <taxon>Liliopsida</taxon>
        <taxon>Araceae</taxon>
        <taxon>Aroideae</taxon>
        <taxon>Colocasieae</taxon>
        <taxon>Colocasia</taxon>
    </lineage>
</organism>
<dbReference type="PANTHER" id="PTHR36898">
    <property type="entry name" value="OSJNBB0026I12.6 PROTEIN"/>
    <property type="match status" value="1"/>
</dbReference>
<sequence length="353" mass="39711">MLRIGSRSIPSLYLGAFCWKSAAAMAYAAAPLRHWPRAAAAAATATTRPRHVLFACSGASPAAVAASFSSSSFLRAAYDSHFFSLLSTPSPPRRRGYHLRQQRPFSSSTPLFVRAAGLRTQGLRLPGPSQAEDRVSGEESDSGSDPDSPKKSRNERKREARRAVKWGMDLANFSPPQIKRILRVACLEKEVFDAIMLVKRLGPDVREGRRRQFNYIGRLLRKVQPELMDTLIQASKDGDHSKLQALSGPETLAVEDYYEEEEETDLEEVSQHYVDIARRWFDGLVYKDTSITKEIYSIHNVEFDRQELRKLVRKVQTIEECHLVEENGGAALTRAKQSLNRFLCTIAKRSLSQ</sequence>
<protein>
    <submittedName>
        <fullName evidence="2">Uncharacterized protein</fullName>
    </submittedName>
</protein>
<proteinExistence type="predicted"/>
<dbReference type="PANTHER" id="PTHR36898:SF1">
    <property type="entry name" value="OS04G0250700 PROTEIN"/>
    <property type="match status" value="1"/>
</dbReference>
<gene>
    <name evidence="2" type="ORF">Taro_008773</name>
</gene>
<evidence type="ECO:0000256" key="1">
    <source>
        <dbReference type="SAM" id="MobiDB-lite"/>
    </source>
</evidence>
<comment type="caution">
    <text evidence="2">The sequence shown here is derived from an EMBL/GenBank/DDBJ whole genome shotgun (WGS) entry which is preliminary data.</text>
</comment>
<dbReference type="OrthoDB" id="1932188at2759"/>
<dbReference type="InterPro" id="IPR023153">
    <property type="entry name" value="DarP_sf"/>
</dbReference>
<dbReference type="CDD" id="cd16331">
    <property type="entry name" value="YjgA-like"/>
    <property type="match status" value="1"/>
</dbReference>
<name>A0A843TY83_COLES</name>
<feature type="compositionally biased region" description="Basic and acidic residues" evidence="1">
    <location>
        <begin position="147"/>
        <end position="161"/>
    </location>
</feature>
<dbReference type="SMR" id="A0A843TY83"/>
<dbReference type="Gene3D" id="1.10.60.30">
    <property type="entry name" value="PSPTO4464-like domains"/>
    <property type="match status" value="1"/>
</dbReference>
<evidence type="ECO:0000313" key="3">
    <source>
        <dbReference type="Proteomes" id="UP000652761"/>
    </source>
</evidence>
<dbReference type="Proteomes" id="UP000652761">
    <property type="component" value="Unassembled WGS sequence"/>
</dbReference>
<accession>A0A843TY83</accession>
<reference evidence="2" key="1">
    <citation type="submission" date="2017-07" db="EMBL/GenBank/DDBJ databases">
        <title>Taro Niue Genome Assembly and Annotation.</title>
        <authorList>
            <person name="Atibalentja N."/>
            <person name="Keating K."/>
            <person name="Fields C.J."/>
        </authorList>
    </citation>
    <scope>NUCLEOTIDE SEQUENCE</scope>
    <source>
        <strain evidence="2">Niue_2</strain>
        <tissue evidence="2">Leaf</tissue>
    </source>
</reference>
<feature type="region of interest" description="Disordered" evidence="1">
    <location>
        <begin position="122"/>
        <end position="161"/>
    </location>
</feature>
<dbReference type="AlphaFoldDB" id="A0A843TY83"/>
<keyword evidence="3" id="KW-1185">Reference proteome</keyword>
<dbReference type="Pfam" id="PF04751">
    <property type="entry name" value="DarP"/>
    <property type="match status" value="1"/>
</dbReference>
<dbReference type="EMBL" id="NMUH01000296">
    <property type="protein sequence ID" value="MQL76388.1"/>
    <property type="molecule type" value="Genomic_DNA"/>
</dbReference>
<dbReference type="InterPro" id="IPR006839">
    <property type="entry name" value="DarP"/>
</dbReference>